<feature type="domain" description="ABC transporter" evidence="7">
    <location>
        <begin position="4"/>
        <end position="234"/>
    </location>
</feature>
<dbReference type="InterPro" id="IPR012340">
    <property type="entry name" value="NA-bd_OB-fold"/>
</dbReference>
<dbReference type="Gene3D" id="2.40.50.140">
    <property type="entry name" value="Nucleic acid-binding proteins"/>
    <property type="match status" value="1"/>
</dbReference>
<dbReference type="InterPro" id="IPR015853">
    <property type="entry name" value="ABC_transpr_FbpC"/>
</dbReference>
<dbReference type="SUPFAM" id="SSF52540">
    <property type="entry name" value="P-loop containing nucleoside triphosphate hydrolases"/>
    <property type="match status" value="1"/>
</dbReference>
<evidence type="ECO:0000259" key="7">
    <source>
        <dbReference type="PROSITE" id="PS50893"/>
    </source>
</evidence>
<proteinExistence type="predicted"/>
<protein>
    <recommendedName>
        <fullName evidence="6">ABC-type quaternary amine transporter</fullName>
        <ecNumber evidence="6">7.6.2.9</ecNumber>
    </recommendedName>
</protein>
<gene>
    <name evidence="8" type="ORF">ENQ20_15360</name>
</gene>
<comment type="caution">
    <text evidence="8">The sequence shown here is derived from an EMBL/GenBank/DDBJ whole genome shotgun (WGS) entry which is preliminary data.</text>
</comment>
<dbReference type="Gene3D" id="2.40.50.100">
    <property type="match status" value="1"/>
</dbReference>
<dbReference type="CDD" id="cd03259">
    <property type="entry name" value="ABC_Carb_Solutes_like"/>
    <property type="match status" value="1"/>
</dbReference>
<dbReference type="GO" id="GO:0015408">
    <property type="term" value="F:ABC-type ferric iron transporter activity"/>
    <property type="evidence" value="ECO:0007669"/>
    <property type="project" value="InterPro"/>
</dbReference>
<dbReference type="GO" id="GO:0016887">
    <property type="term" value="F:ATP hydrolysis activity"/>
    <property type="evidence" value="ECO:0007669"/>
    <property type="project" value="InterPro"/>
</dbReference>
<dbReference type="GO" id="GO:0005524">
    <property type="term" value="F:ATP binding"/>
    <property type="evidence" value="ECO:0007669"/>
    <property type="project" value="UniProtKB-KW"/>
</dbReference>
<name>A0A7C1JRL3_9CHLR</name>
<organism evidence="8">
    <name type="scientific">Caldilinea aerophila</name>
    <dbReference type="NCBI Taxonomy" id="133453"/>
    <lineage>
        <taxon>Bacteria</taxon>
        <taxon>Bacillati</taxon>
        <taxon>Chloroflexota</taxon>
        <taxon>Caldilineae</taxon>
        <taxon>Caldilineales</taxon>
        <taxon>Caldilineaceae</taxon>
        <taxon>Caldilinea</taxon>
    </lineage>
</organism>
<keyword evidence="3" id="KW-0547">Nucleotide-binding</keyword>
<dbReference type="InterPro" id="IPR027417">
    <property type="entry name" value="P-loop_NTPase"/>
</dbReference>
<dbReference type="Pfam" id="PF00005">
    <property type="entry name" value="ABC_tran"/>
    <property type="match status" value="1"/>
</dbReference>
<dbReference type="PANTHER" id="PTHR43875:SF14">
    <property type="entry name" value="ABC TRANSPORTER ATP-BINDING PROTEIN"/>
    <property type="match status" value="1"/>
</dbReference>
<dbReference type="PANTHER" id="PTHR43875">
    <property type="entry name" value="MALTODEXTRIN IMPORT ATP-BINDING PROTEIN MSMX"/>
    <property type="match status" value="1"/>
</dbReference>
<dbReference type="InterPro" id="IPR047641">
    <property type="entry name" value="ABC_transpr_MalK/UgpC-like"/>
</dbReference>
<dbReference type="InterPro" id="IPR003593">
    <property type="entry name" value="AAA+_ATPase"/>
</dbReference>
<sequence>MLDIRVENLRKEFGSVVAVDDLTITFPAGSTTCLLGPSGCGKTTLMRMIAGLETPTRGEVYFGNRCVTKLSTRARNIGMVFQYPVVYRGSNVRENIELPLRAEKLSQAERNRRIDEVIDLLEMRHAVDASIDELDNGTRQKVAVARAVARQPQIILFDEPITNVDISSKLQLKRALKELVTRLRQTILYVTHDQTEAMTLADQIALMKDGRIVQYAPPRELYDRPNDVFGGWFLGNPGMNFIENFVQGNREGVFTSPLFARPLRMLGTATGALTLGIRPEHVRVYPDAHPNAVPARVLSRVIVVGGQYLLTLQVGDFVLKAKVAADVGRTLTQEAWVHVPLARVTLFGADGHQSGVALQDAVDESVHLPS</sequence>
<evidence type="ECO:0000256" key="5">
    <source>
        <dbReference type="ARBA" id="ARBA00023136"/>
    </source>
</evidence>
<dbReference type="EMBL" id="DSMG01000161">
    <property type="protein sequence ID" value="HDX32845.1"/>
    <property type="molecule type" value="Genomic_DNA"/>
</dbReference>
<dbReference type="Gene3D" id="3.40.50.300">
    <property type="entry name" value="P-loop containing nucleotide triphosphate hydrolases"/>
    <property type="match status" value="1"/>
</dbReference>
<dbReference type="EC" id="7.6.2.9" evidence="6"/>
<keyword evidence="4 8" id="KW-0067">ATP-binding</keyword>
<dbReference type="GO" id="GO:0015418">
    <property type="term" value="F:ABC-type quaternary ammonium compound transporting activity"/>
    <property type="evidence" value="ECO:0007669"/>
    <property type="project" value="UniProtKB-EC"/>
</dbReference>
<dbReference type="SUPFAM" id="SSF50331">
    <property type="entry name" value="MOP-like"/>
    <property type="match status" value="1"/>
</dbReference>
<evidence type="ECO:0000256" key="4">
    <source>
        <dbReference type="ARBA" id="ARBA00022840"/>
    </source>
</evidence>
<dbReference type="GO" id="GO:0055052">
    <property type="term" value="C:ATP-binding cassette (ABC) transporter complex, substrate-binding subunit-containing"/>
    <property type="evidence" value="ECO:0007669"/>
    <property type="project" value="TreeGrafter"/>
</dbReference>
<dbReference type="PROSITE" id="PS50893">
    <property type="entry name" value="ABC_TRANSPORTER_2"/>
    <property type="match status" value="1"/>
</dbReference>
<evidence type="ECO:0000256" key="6">
    <source>
        <dbReference type="ARBA" id="ARBA00066388"/>
    </source>
</evidence>
<evidence type="ECO:0000256" key="2">
    <source>
        <dbReference type="ARBA" id="ARBA00022475"/>
    </source>
</evidence>
<dbReference type="SMART" id="SM00382">
    <property type="entry name" value="AAA"/>
    <property type="match status" value="1"/>
</dbReference>
<keyword evidence="5" id="KW-0472">Membrane</keyword>
<accession>A0A7C1JRL3</accession>
<dbReference type="AlphaFoldDB" id="A0A7C1JRL3"/>
<dbReference type="FunFam" id="3.40.50.300:FF:000425">
    <property type="entry name" value="Probable ABC transporter, ATP-binding subunit"/>
    <property type="match status" value="1"/>
</dbReference>
<keyword evidence="1" id="KW-0813">Transport</keyword>
<reference evidence="8" key="1">
    <citation type="journal article" date="2020" name="mSystems">
        <title>Genome- and Community-Level Interaction Insights into Carbon Utilization and Element Cycling Functions of Hydrothermarchaeota in Hydrothermal Sediment.</title>
        <authorList>
            <person name="Zhou Z."/>
            <person name="Liu Y."/>
            <person name="Xu W."/>
            <person name="Pan J."/>
            <person name="Luo Z.H."/>
            <person name="Li M."/>
        </authorList>
    </citation>
    <scope>NUCLEOTIDE SEQUENCE [LARGE SCALE GENOMIC DNA]</scope>
    <source>
        <strain evidence="8">SpSt-289</strain>
    </source>
</reference>
<dbReference type="InterPro" id="IPR003439">
    <property type="entry name" value="ABC_transporter-like_ATP-bd"/>
</dbReference>
<dbReference type="InterPro" id="IPR008995">
    <property type="entry name" value="Mo/tungstate-bd_C_term_dom"/>
</dbReference>
<evidence type="ECO:0000256" key="3">
    <source>
        <dbReference type="ARBA" id="ARBA00022741"/>
    </source>
</evidence>
<keyword evidence="2" id="KW-1003">Cell membrane</keyword>
<evidence type="ECO:0000313" key="8">
    <source>
        <dbReference type="EMBL" id="HDX32845.1"/>
    </source>
</evidence>
<evidence type="ECO:0000256" key="1">
    <source>
        <dbReference type="ARBA" id="ARBA00022448"/>
    </source>
</evidence>